<dbReference type="AlphaFoldDB" id="A0A835IJ41"/>
<dbReference type="Proteomes" id="UP000631114">
    <property type="component" value="Unassembled WGS sequence"/>
</dbReference>
<protein>
    <submittedName>
        <fullName evidence="1">Uncharacterized protein</fullName>
    </submittedName>
</protein>
<evidence type="ECO:0000313" key="2">
    <source>
        <dbReference type="Proteomes" id="UP000631114"/>
    </source>
</evidence>
<proteinExistence type="predicted"/>
<dbReference type="EMBL" id="JADFTS010000003">
    <property type="protein sequence ID" value="KAF9618034.1"/>
    <property type="molecule type" value="Genomic_DNA"/>
</dbReference>
<comment type="caution">
    <text evidence="1">The sequence shown here is derived from an EMBL/GenBank/DDBJ whole genome shotgun (WGS) entry which is preliminary data.</text>
</comment>
<accession>A0A835IJ41</accession>
<evidence type="ECO:0000313" key="1">
    <source>
        <dbReference type="EMBL" id="KAF9618034.1"/>
    </source>
</evidence>
<reference evidence="1 2" key="1">
    <citation type="submission" date="2020-10" db="EMBL/GenBank/DDBJ databases">
        <title>The Coptis chinensis genome and diversification of protoberbering-type alkaloids.</title>
        <authorList>
            <person name="Wang B."/>
            <person name="Shu S."/>
            <person name="Song C."/>
            <person name="Liu Y."/>
        </authorList>
    </citation>
    <scope>NUCLEOTIDE SEQUENCE [LARGE SCALE GENOMIC DNA]</scope>
    <source>
        <strain evidence="1">HL-2020</strain>
        <tissue evidence="1">Leaf</tissue>
    </source>
</reference>
<sequence>MAEAGGAMGILERLSKKLIAHGLSVAVIATAKRAYSRNFTYMAKNWSRWQSQTATSTLFASSSFASFQTTLLGAKFCEVGRLRIQGTQRTDRI</sequence>
<organism evidence="1 2">
    <name type="scientific">Coptis chinensis</name>
    <dbReference type="NCBI Taxonomy" id="261450"/>
    <lineage>
        <taxon>Eukaryota</taxon>
        <taxon>Viridiplantae</taxon>
        <taxon>Streptophyta</taxon>
        <taxon>Embryophyta</taxon>
        <taxon>Tracheophyta</taxon>
        <taxon>Spermatophyta</taxon>
        <taxon>Magnoliopsida</taxon>
        <taxon>Ranunculales</taxon>
        <taxon>Ranunculaceae</taxon>
        <taxon>Coptidoideae</taxon>
        <taxon>Coptis</taxon>
    </lineage>
</organism>
<name>A0A835IJ41_9MAGN</name>
<keyword evidence="2" id="KW-1185">Reference proteome</keyword>
<gene>
    <name evidence="1" type="ORF">IFM89_039431</name>
</gene>